<dbReference type="RefSeq" id="WP_045446586.1">
    <property type="nucleotide sequence ID" value="NZ_BBIO01000009.1"/>
</dbReference>
<reference evidence="2 3" key="1">
    <citation type="submission" date="2014-07" db="EMBL/GenBank/DDBJ databases">
        <title>Tepidicaulis marinum gen. nov., sp. nov., a novel marine bacterium denitrifying nitrate to nitrous oxide strictly under microaerobic conditions.</title>
        <authorList>
            <person name="Takeuchi M."/>
            <person name="Yamagishi T."/>
            <person name="Kamagata Y."/>
            <person name="Oshima K."/>
            <person name="Hattori M."/>
            <person name="Katayama T."/>
            <person name="Hanada S."/>
            <person name="Tamaki H."/>
            <person name="Marumo K."/>
            <person name="Maeda H."/>
            <person name="Nedachi M."/>
            <person name="Iwasaki W."/>
            <person name="Suwa Y."/>
            <person name="Sakata S."/>
        </authorList>
    </citation>
    <scope>NUCLEOTIDE SEQUENCE [LARGE SCALE GENOMIC DNA]</scope>
    <source>
        <strain evidence="2 3">MA2</strain>
    </source>
</reference>
<proteinExistence type="predicted"/>
<dbReference type="STRING" id="1333998.M2A_1996"/>
<gene>
    <name evidence="2" type="ORF">M2A_1996</name>
</gene>
<comment type="caution">
    <text evidence="2">The sequence shown here is derived from an EMBL/GenBank/DDBJ whole genome shotgun (WGS) entry which is preliminary data.</text>
</comment>
<dbReference type="eggNOG" id="ENOG502ZWFF">
    <property type="taxonomic scope" value="Bacteria"/>
</dbReference>
<name>A0A081BBS9_9HYPH</name>
<feature type="region of interest" description="Disordered" evidence="1">
    <location>
        <begin position="1"/>
        <end position="20"/>
    </location>
</feature>
<keyword evidence="3" id="KW-1185">Reference proteome</keyword>
<dbReference type="Proteomes" id="UP000028702">
    <property type="component" value="Unassembled WGS sequence"/>
</dbReference>
<evidence type="ECO:0000256" key="1">
    <source>
        <dbReference type="SAM" id="MobiDB-lite"/>
    </source>
</evidence>
<dbReference type="AlphaFoldDB" id="A0A081BBS9"/>
<evidence type="ECO:0000313" key="2">
    <source>
        <dbReference type="EMBL" id="GAK45497.1"/>
    </source>
</evidence>
<dbReference type="EMBL" id="BBIO01000009">
    <property type="protein sequence ID" value="GAK45497.1"/>
    <property type="molecule type" value="Genomic_DNA"/>
</dbReference>
<protein>
    <recommendedName>
        <fullName evidence="4">PAS domain-containing protein</fullName>
    </recommendedName>
</protein>
<sequence>MPTSDKPALSGPFSNRPTSEVTTSSLLELPVARHAPGHPLFGKLYALWLRLEGTPPAWDAFSPQTAGDTMAHIFVFQFEPETGRYLIPLMGSELQRYIGADFSNHYLDEIFPAGNLAGTIMRLEQCRKTGQAFLTQKKMCWAEGQKIVFNSLFLPFAGEESGVTAMVLAAVDFGNPIVPCAYEPAPAYGSSSLSQ</sequence>
<evidence type="ECO:0008006" key="4">
    <source>
        <dbReference type="Google" id="ProtNLM"/>
    </source>
</evidence>
<accession>A0A081BBS9</accession>
<evidence type="ECO:0000313" key="3">
    <source>
        <dbReference type="Proteomes" id="UP000028702"/>
    </source>
</evidence>
<organism evidence="2 3">
    <name type="scientific">Tepidicaulis marinus</name>
    <dbReference type="NCBI Taxonomy" id="1333998"/>
    <lineage>
        <taxon>Bacteria</taxon>
        <taxon>Pseudomonadati</taxon>
        <taxon>Pseudomonadota</taxon>
        <taxon>Alphaproteobacteria</taxon>
        <taxon>Hyphomicrobiales</taxon>
        <taxon>Parvibaculaceae</taxon>
        <taxon>Tepidicaulis</taxon>
    </lineage>
</organism>